<dbReference type="EMBL" id="CP038266">
    <property type="protein sequence ID" value="QBR90231.1"/>
    <property type="molecule type" value="Genomic_DNA"/>
</dbReference>
<feature type="transmembrane region" description="Helical" evidence="1">
    <location>
        <begin position="185"/>
        <end position="212"/>
    </location>
</feature>
<gene>
    <name evidence="2" type="ORF">E4K62_17015</name>
</gene>
<keyword evidence="3" id="KW-1185">Reference proteome</keyword>
<accession>A0ABX5SYC7</accession>
<feature type="transmembrane region" description="Helical" evidence="1">
    <location>
        <begin position="218"/>
        <end position="239"/>
    </location>
</feature>
<proteinExistence type="predicted"/>
<keyword evidence="1" id="KW-1133">Transmembrane helix</keyword>
<evidence type="ECO:0000256" key="1">
    <source>
        <dbReference type="SAM" id="Phobius"/>
    </source>
</evidence>
<dbReference type="RefSeq" id="WP_135069796.1">
    <property type="nucleotide sequence ID" value="NZ_CP038266.1"/>
</dbReference>
<reference evidence="2 3" key="1">
    <citation type="submission" date="2019-03" db="EMBL/GenBank/DDBJ databases">
        <authorList>
            <person name="Dong K."/>
        </authorList>
    </citation>
    <scope>NUCLEOTIDE SEQUENCE [LARGE SCALE GENOMIC DNA]</scope>
    <source>
        <strain evidence="3">dk512</strain>
    </source>
</reference>
<keyword evidence="1" id="KW-0472">Membrane</keyword>
<evidence type="ECO:0000313" key="3">
    <source>
        <dbReference type="Proteomes" id="UP000295748"/>
    </source>
</evidence>
<feature type="transmembrane region" description="Helical" evidence="1">
    <location>
        <begin position="295"/>
        <end position="326"/>
    </location>
</feature>
<keyword evidence="1" id="KW-0812">Transmembrane</keyword>
<sequence>MAALTPLDAAPATVRRTPSKPVLLVGLTAGLGVILVALLMLFIMPSLKSGAHNLPIGLAGPSSAVTQVEEGLDAGAPGAYTTRAFASEAALRDAVLDRDVVGGILVDEGGVHALVVGAGSTAISATISGTAQSLAEKAGTSAEIEDVVPLPESDPTGVGIGGLAFPLVFGGIVPAVAFRKVFSRSLGWAVGGILAFAAVGGIVVAAVLMFLFGSITTAFWPVAAAMALGIAGLALPLAGLQEVFGGKGFTIGAMIMMFVGNPLAGIATGAAWLPAGLGAIGQILPPGAAGTLVRSAAYFGGAGGLAAGLTLAAWVAAGALLLAVGARRTHLLSPSR</sequence>
<feature type="transmembrane region" description="Helical" evidence="1">
    <location>
        <begin position="158"/>
        <end position="178"/>
    </location>
</feature>
<dbReference type="Proteomes" id="UP000295748">
    <property type="component" value="Chromosome"/>
</dbReference>
<evidence type="ECO:0000313" key="2">
    <source>
        <dbReference type="EMBL" id="QBR90231.1"/>
    </source>
</evidence>
<feature type="transmembrane region" description="Helical" evidence="1">
    <location>
        <begin position="251"/>
        <end position="275"/>
    </location>
</feature>
<name>A0ABX5SYC7_9MICO</name>
<organism evidence="2 3">
    <name type="scientific">Microbacterium wangchenii</name>
    <dbReference type="NCBI Taxonomy" id="2541726"/>
    <lineage>
        <taxon>Bacteria</taxon>
        <taxon>Bacillati</taxon>
        <taxon>Actinomycetota</taxon>
        <taxon>Actinomycetes</taxon>
        <taxon>Micrococcales</taxon>
        <taxon>Microbacteriaceae</taxon>
        <taxon>Microbacterium</taxon>
    </lineage>
</organism>
<feature type="transmembrane region" description="Helical" evidence="1">
    <location>
        <begin position="22"/>
        <end position="44"/>
    </location>
</feature>
<protein>
    <submittedName>
        <fullName evidence="2">ABC transporter permease</fullName>
    </submittedName>
</protein>